<dbReference type="PANTHER" id="PTHR40763:SF4">
    <property type="entry name" value="DUF1707 DOMAIN-CONTAINING PROTEIN"/>
    <property type="match status" value="1"/>
</dbReference>
<keyword evidence="4" id="KW-1185">Reference proteome</keyword>
<sequence length="144" mass="15704">MGKNEGADALNPSIRASDEDRERVVEILRQNNVEGRLTSEEFEERMSAAYSARTMGSLAELTTDLPVDLAAHGRAQAELARRQAARVPVSRQVRGAVSSWISLGVVLSVIWVISGAGYYWPAWPLGIIGALGLASFIKEWGNKH</sequence>
<dbReference type="EMBL" id="JAGSOG010000010">
    <property type="protein sequence ID" value="MBR7832375.1"/>
    <property type="molecule type" value="Genomic_DNA"/>
</dbReference>
<comment type="caution">
    <text evidence="3">The sequence shown here is derived from an EMBL/GenBank/DDBJ whole genome shotgun (WGS) entry which is preliminary data.</text>
</comment>
<gene>
    <name evidence="3" type="ORF">KDL01_03850</name>
</gene>
<dbReference type="AlphaFoldDB" id="A0A941EK94"/>
<reference evidence="3" key="1">
    <citation type="submission" date="2021-04" db="EMBL/GenBank/DDBJ databases">
        <title>Genome based classification of Actinospica acidithermotolerans sp. nov., an actinobacterium isolated from an Indonesian hot spring.</title>
        <authorList>
            <person name="Kusuma A.B."/>
            <person name="Putra K.E."/>
            <person name="Nafisah S."/>
            <person name="Loh J."/>
            <person name="Nouioui I."/>
            <person name="Goodfellow M."/>
        </authorList>
    </citation>
    <scope>NUCLEOTIDE SEQUENCE</scope>
    <source>
        <strain evidence="3">CSCA 57</strain>
    </source>
</reference>
<name>A0A941EK94_9ACTN</name>
<feature type="domain" description="DUF1707" evidence="2">
    <location>
        <begin position="14"/>
        <end position="66"/>
    </location>
</feature>
<proteinExistence type="predicted"/>
<evidence type="ECO:0000313" key="3">
    <source>
        <dbReference type="EMBL" id="MBR7832375.1"/>
    </source>
</evidence>
<evidence type="ECO:0000259" key="2">
    <source>
        <dbReference type="Pfam" id="PF08044"/>
    </source>
</evidence>
<organism evidence="3 4">
    <name type="scientific">Actinospica durhamensis</name>
    <dbReference type="NCBI Taxonomy" id="1508375"/>
    <lineage>
        <taxon>Bacteria</taxon>
        <taxon>Bacillati</taxon>
        <taxon>Actinomycetota</taxon>
        <taxon>Actinomycetes</taxon>
        <taxon>Catenulisporales</taxon>
        <taxon>Actinospicaceae</taxon>
        <taxon>Actinospica</taxon>
    </lineage>
</organism>
<dbReference type="Pfam" id="PF08044">
    <property type="entry name" value="DUF1707"/>
    <property type="match status" value="1"/>
</dbReference>
<protein>
    <submittedName>
        <fullName evidence="3">DUF1707 domain-containing protein</fullName>
    </submittedName>
</protein>
<dbReference type="InterPro" id="IPR012551">
    <property type="entry name" value="DUF1707_SHOCT-like"/>
</dbReference>
<evidence type="ECO:0000313" key="4">
    <source>
        <dbReference type="Proteomes" id="UP000675781"/>
    </source>
</evidence>
<keyword evidence="1" id="KW-0812">Transmembrane</keyword>
<feature type="transmembrane region" description="Helical" evidence="1">
    <location>
        <begin position="119"/>
        <end position="137"/>
    </location>
</feature>
<keyword evidence="1" id="KW-0472">Membrane</keyword>
<feature type="transmembrane region" description="Helical" evidence="1">
    <location>
        <begin position="95"/>
        <end position="113"/>
    </location>
</feature>
<dbReference type="RefSeq" id="WP_212526908.1">
    <property type="nucleotide sequence ID" value="NZ_JAGSOG010000010.1"/>
</dbReference>
<keyword evidence="1" id="KW-1133">Transmembrane helix</keyword>
<evidence type="ECO:0000256" key="1">
    <source>
        <dbReference type="SAM" id="Phobius"/>
    </source>
</evidence>
<dbReference type="Proteomes" id="UP000675781">
    <property type="component" value="Unassembled WGS sequence"/>
</dbReference>
<accession>A0A941EK94</accession>
<dbReference type="PANTHER" id="PTHR40763">
    <property type="entry name" value="MEMBRANE PROTEIN-RELATED"/>
    <property type="match status" value="1"/>
</dbReference>